<protein>
    <submittedName>
        <fullName evidence="1">Uncharacterized protein</fullName>
    </submittedName>
</protein>
<name>A0A2T5EJL0_VIBSP</name>
<dbReference type="RefSeq" id="WP_108112725.1">
    <property type="nucleotide sequence ID" value="NZ_CAWNZY010000002.1"/>
</dbReference>
<evidence type="ECO:0000313" key="2">
    <source>
        <dbReference type="Proteomes" id="UP000244080"/>
    </source>
</evidence>
<comment type="caution">
    <text evidence="1">The sequence shown here is derived from an EMBL/GenBank/DDBJ whole genome shotgun (WGS) entry which is preliminary data.</text>
</comment>
<gene>
    <name evidence="1" type="ORF">CWO36_07890</name>
</gene>
<organism evidence="1 2">
    <name type="scientific">Vibrio splendidus</name>
    <dbReference type="NCBI Taxonomy" id="29497"/>
    <lineage>
        <taxon>Bacteria</taxon>
        <taxon>Pseudomonadati</taxon>
        <taxon>Pseudomonadota</taxon>
        <taxon>Gammaproteobacteria</taxon>
        <taxon>Vibrionales</taxon>
        <taxon>Vibrionaceae</taxon>
        <taxon>Vibrio</taxon>
    </lineage>
</organism>
<dbReference type="EMBL" id="PIGA01000010">
    <property type="protein sequence ID" value="PTP20438.1"/>
    <property type="molecule type" value="Genomic_DNA"/>
</dbReference>
<dbReference type="AlphaFoldDB" id="A0A2T5EJL0"/>
<accession>A0A2T5EJL0</accession>
<evidence type="ECO:0000313" key="1">
    <source>
        <dbReference type="EMBL" id="PTP20438.1"/>
    </source>
</evidence>
<dbReference type="Proteomes" id="UP000244080">
    <property type="component" value="Unassembled WGS sequence"/>
</dbReference>
<proteinExistence type="predicted"/>
<sequence>MCAYHQRSHQQLDPKGLTWPIKPSIVVDDLVAGTVNVCLSPEIPPAAFSLKQCFENVPFKNESQKGWAKVLREIADNLEQNDQ</sequence>
<reference evidence="1 2" key="1">
    <citation type="submission" date="2017-11" db="EMBL/GenBank/DDBJ databases">
        <title>Population delineation of vibrios coincides with oyster pathogenicity.</title>
        <authorList>
            <person name="Bruto M."/>
            <person name="Labreuche Y."/>
            <person name="James A."/>
            <person name="Piel D."/>
            <person name="Chenivesse S."/>
            <person name="Petton B."/>
            <person name="Polz M.F."/>
            <person name="Le Roux F."/>
        </authorList>
    </citation>
    <scope>NUCLEOTIDE SEQUENCE [LARGE SCALE GENOMIC DNA]</scope>
    <source>
        <strain evidence="1 2">1F_55</strain>
    </source>
</reference>